<dbReference type="GO" id="GO:0003700">
    <property type="term" value="F:DNA-binding transcription factor activity"/>
    <property type="evidence" value="ECO:0007669"/>
    <property type="project" value="InterPro"/>
</dbReference>
<dbReference type="GO" id="GO:0006352">
    <property type="term" value="P:DNA-templated transcription initiation"/>
    <property type="evidence" value="ECO:0007669"/>
    <property type="project" value="InterPro"/>
</dbReference>
<reference evidence="1" key="1">
    <citation type="journal article" date="2020" name="Nature">
        <title>Giant virus diversity and host interactions through global metagenomics.</title>
        <authorList>
            <person name="Schulz F."/>
            <person name="Roux S."/>
            <person name="Paez-Espino D."/>
            <person name="Jungbluth S."/>
            <person name="Walsh D.A."/>
            <person name="Denef V.J."/>
            <person name="McMahon K.D."/>
            <person name="Konstantinidis K.T."/>
            <person name="Eloe-Fadrosh E.A."/>
            <person name="Kyrpides N.C."/>
            <person name="Woyke T."/>
        </authorList>
    </citation>
    <scope>NUCLEOTIDE SEQUENCE</scope>
    <source>
        <strain evidence="1">GVMAG-M-3300027770-73</strain>
    </source>
</reference>
<organism evidence="1">
    <name type="scientific">viral metagenome</name>
    <dbReference type="NCBI Taxonomy" id="1070528"/>
    <lineage>
        <taxon>unclassified sequences</taxon>
        <taxon>metagenomes</taxon>
        <taxon>organismal metagenomes</taxon>
    </lineage>
</organism>
<accession>A0A6C0LFE0</accession>
<dbReference type="InterPro" id="IPR013325">
    <property type="entry name" value="RNA_pol_sigma_r2"/>
</dbReference>
<sequence>MIHVYSFSKGRGFIKYQSWNQIRSLLAHSSITPIMKDYIHKKIYYYYEFLALKQTNVFYKKYWKYCRHIPKNELAIYALYGLNKAIQTYNPKYLFYTYAITYIDGELFTGLTDLQPLTNLPKHYRKKNAWKNKNEKLFEIKTNSVLIQNDWQIDKLINNKNKNKNIDNNIINYYNKIYKYQQIWSQINKLDAFTKRLYFLKYDYEFNTIRSTKAVAELMCCSDEQVRIKFETTRTYLFGHSENRISNTH</sequence>
<dbReference type="SUPFAM" id="SSF88946">
    <property type="entry name" value="Sigma2 domain of RNA polymerase sigma factors"/>
    <property type="match status" value="1"/>
</dbReference>
<dbReference type="EMBL" id="MN740472">
    <property type="protein sequence ID" value="QHU28411.1"/>
    <property type="molecule type" value="Genomic_DNA"/>
</dbReference>
<proteinExistence type="predicted"/>
<evidence type="ECO:0000313" key="1">
    <source>
        <dbReference type="EMBL" id="QHU28411.1"/>
    </source>
</evidence>
<dbReference type="AlphaFoldDB" id="A0A6C0LFE0"/>
<name>A0A6C0LFE0_9ZZZZ</name>
<protein>
    <submittedName>
        <fullName evidence="1">Uncharacterized protein</fullName>
    </submittedName>
</protein>